<accession>A0ABQ0IAX9</accession>
<dbReference type="Pfam" id="PF13589">
    <property type="entry name" value="HATPase_c_3"/>
    <property type="match status" value="1"/>
</dbReference>
<dbReference type="SUPFAM" id="SSF55874">
    <property type="entry name" value="ATPase domain of HSP90 chaperone/DNA topoisomerase II/histidine kinase"/>
    <property type="match status" value="1"/>
</dbReference>
<dbReference type="Gene3D" id="3.30.565.10">
    <property type="entry name" value="Histidine kinase-like ATPase, C-terminal domain"/>
    <property type="match status" value="1"/>
</dbReference>
<comment type="caution">
    <text evidence="1">The sequence shown here is derived from an EMBL/GenBank/DDBJ whole genome shotgun (WGS) entry which is preliminary data.</text>
</comment>
<evidence type="ECO:0000313" key="1">
    <source>
        <dbReference type="EMBL" id="GAC06460.1"/>
    </source>
</evidence>
<evidence type="ECO:0000313" key="2">
    <source>
        <dbReference type="Proteomes" id="UP000008372"/>
    </source>
</evidence>
<protein>
    <recommendedName>
        <fullName evidence="3">ATP-binding protein</fullName>
    </recommendedName>
</protein>
<sequence length="218" mass="24725">MEKQFKISSALKNIIGKDLIVDDFVAIFELVKNSFDANSKHVEVSFKNIIDGESKLVIQDDGKGMDLDDIDNKWLFVAYSAKKEGTEDYRDEIKSKRIHAGAKGIGRFSCDRLGEKLSIYSRRNENSKFSKLTIDWADFEDNMQTNFDSINVNYQLVDSCPYGLSVGTILEISHLRSKWGGDKLISLRQSLEKLINPSQNNQGDSFSITLNACEFFRA</sequence>
<evidence type="ECO:0008006" key="3">
    <source>
        <dbReference type="Google" id="ProtNLM"/>
    </source>
</evidence>
<gene>
    <name evidence="1" type="ORF">GAGA_3627</name>
</gene>
<proteinExistence type="predicted"/>
<reference evidence="1 2" key="1">
    <citation type="journal article" date="2014" name="Environ. Microbiol.">
        <title>Comparative genomics of the marine bacterial genus Glaciecola reveals the high degree of genomic diversity and genomic characteristic for cold adaptation.</title>
        <authorList>
            <person name="Qin Q.L."/>
            <person name="Xie B.B."/>
            <person name="Yu Y."/>
            <person name="Shu Y.L."/>
            <person name="Rong J.C."/>
            <person name="Zhang Y.J."/>
            <person name="Zhao D.L."/>
            <person name="Chen X.L."/>
            <person name="Zhang X.Y."/>
            <person name="Chen B."/>
            <person name="Zhou B.C."/>
            <person name="Zhang Y.Z."/>
        </authorList>
    </citation>
    <scope>NUCLEOTIDE SEQUENCE [LARGE SCALE GENOMIC DNA]</scope>
    <source>
        <strain evidence="1 2">NO2</strain>
    </source>
</reference>
<dbReference type="RefSeq" id="WP_008305331.1">
    <property type="nucleotide sequence ID" value="NZ_BAEK01000068.1"/>
</dbReference>
<name>A0ABQ0IAX9_9ALTE</name>
<dbReference type="EMBL" id="BAEK01000068">
    <property type="protein sequence ID" value="GAC06460.1"/>
    <property type="molecule type" value="Genomic_DNA"/>
</dbReference>
<organism evidence="1 2">
    <name type="scientific">Paraglaciecola agarilytica NO2</name>
    <dbReference type="NCBI Taxonomy" id="1125747"/>
    <lineage>
        <taxon>Bacteria</taxon>
        <taxon>Pseudomonadati</taxon>
        <taxon>Pseudomonadota</taxon>
        <taxon>Gammaproteobacteria</taxon>
        <taxon>Alteromonadales</taxon>
        <taxon>Alteromonadaceae</taxon>
        <taxon>Paraglaciecola</taxon>
    </lineage>
</organism>
<dbReference type="InterPro" id="IPR036890">
    <property type="entry name" value="HATPase_C_sf"/>
</dbReference>
<keyword evidence="2" id="KW-1185">Reference proteome</keyword>
<dbReference type="Proteomes" id="UP000008372">
    <property type="component" value="Unassembled WGS sequence"/>
</dbReference>